<dbReference type="AlphaFoldDB" id="A0A1H6F6G6"/>
<evidence type="ECO:0000256" key="5">
    <source>
        <dbReference type="ARBA" id="ARBA00022679"/>
    </source>
</evidence>
<comment type="catalytic activity">
    <reaction evidence="1">
        <text>ATP + protein L-histidine = ADP + protein N-phospho-L-histidine.</text>
        <dbReference type="EC" id="2.7.13.3"/>
    </reaction>
</comment>
<keyword evidence="6" id="KW-0547">Nucleotide-binding</keyword>
<dbReference type="InterPro" id="IPR036097">
    <property type="entry name" value="HisK_dim/P_sf"/>
</dbReference>
<dbReference type="PROSITE" id="PS50112">
    <property type="entry name" value="PAS"/>
    <property type="match status" value="1"/>
</dbReference>
<dbReference type="CDD" id="cd16922">
    <property type="entry name" value="HATPase_EvgS-ArcB-TorS-like"/>
    <property type="match status" value="1"/>
</dbReference>
<feature type="modified residue" description="4-aspartylphosphate" evidence="12">
    <location>
        <position position="673"/>
    </location>
</feature>
<dbReference type="InterPro" id="IPR001789">
    <property type="entry name" value="Sig_transdc_resp-reg_receiver"/>
</dbReference>
<dbReference type="GO" id="GO:0000155">
    <property type="term" value="F:phosphorelay sensor kinase activity"/>
    <property type="evidence" value="ECO:0007669"/>
    <property type="project" value="InterPro"/>
</dbReference>
<comment type="caution">
    <text evidence="12">Lacks conserved residue(s) required for the propagation of feature annotation.</text>
</comment>
<gene>
    <name evidence="18" type="primary">luxQ_10</name>
    <name evidence="18" type="ORF">MBHS_01567</name>
</gene>
<dbReference type="SMART" id="SM00091">
    <property type="entry name" value="PAS"/>
    <property type="match status" value="1"/>
</dbReference>
<dbReference type="PANTHER" id="PTHR43047">
    <property type="entry name" value="TWO-COMPONENT HISTIDINE PROTEIN KINASE"/>
    <property type="match status" value="1"/>
</dbReference>
<accession>A0A1H6F6G6</accession>
<keyword evidence="5 18" id="KW-0808">Transferase</keyword>
<dbReference type="SMART" id="SM00388">
    <property type="entry name" value="HisKA"/>
    <property type="match status" value="1"/>
</dbReference>
<dbReference type="Proteomes" id="UP000236724">
    <property type="component" value="Unassembled WGS sequence"/>
</dbReference>
<evidence type="ECO:0000259" key="17">
    <source>
        <dbReference type="PROSITE" id="PS50113"/>
    </source>
</evidence>
<dbReference type="SUPFAM" id="SSF47384">
    <property type="entry name" value="Homodimeric domain of signal transducing histidine kinase"/>
    <property type="match status" value="1"/>
</dbReference>
<feature type="domain" description="Response regulatory" evidence="15">
    <location>
        <begin position="505"/>
        <end position="616"/>
    </location>
</feature>
<dbReference type="InterPro" id="IPR000700">
    <property type="entry name" value="PAS-assoc_C"/>
</dbReference>
<evidence type="ECO:0000256" key="4">
    <source>
        <dbReference type="ARBA" id="ARBA00022553"/>
    </source>
</evidence>
<evidence type="ECO:0000259" key="14">
    <source>
        <dbReference type="PROSITE" id="PS50109"/>
    </source>
</evidence>
<keyword evidence="9" id="KW-0902">Two-component regulatory system</keyword>
<evidence type="ECO:0000256" key="2">
    <source>
        <dbReference type="ARBA" id="ARBA00004370"/>
    </source>
</evidence>
<keyword evidence="10" id="KW-0472">Membrane</keyword>
<evidence type="ECO:0000256" key="11">
    <source>
        <dbReference type="ARBA" id="ARBA00023306"/>
    </source>
</evidence>
<evidence type="ECO:0000256" key="6">
    <source>
        <dbReference type="ARBA" id="ARBA00022741"/>
    </source>
</evidence>
<evidence type="ECO:0000256" key="3">
    <source>
        <dbReference type="ARBA" id="ARBA00012438"/>
    </source>
</evidence>
<evidence type="ECO:0000313" key="18">
    <source>
        <dbReference type="EMBL" id="SEH05712.1"/>
    </source>
</evidence>
<dbReference type="Gene3D" id="3.30.450.20">
    <property type="entry name" value="PAS domain"/>
    <property type="match status" value="1"/>
</dbReference>
<dbReference type="GO" id="GO:0009927">
    <property type="term" value="F:histidine phosphotransfer kinase activity"/>
    <property type="evidence" value="ECO:0007669"/>
    <property type="project" value="TreeGrafter"/>
</dbReference>
<evidence type="ECO:0000256" key="10">
    <source>
        <dbReference type="ARBA" id="ARBA00023136"/>
    </source>
</evidence>
<dbReference type="InterPro" id="IPR000014">
    <property type="entry name" value="PAS"/>
</dbReference>
<dbReference type="InterPro" id="IPR003594">
    <property type="entry name" value="HATPase_dom"/>
</dbReference>
<feature type="coiled-coil region" evidence="13">
    <location>
        <begin position="79"/>
        <end position="113"/>
    </location>
</feature>
<dbReference type="PANTHER" id="PTHR43047:SF72">
    <property type="entry name" value="OSMOSENSING HISTIDINE PROTEIN KINASE SLN1"/>
    <property type="match status" value="1"/>
</dbReference>
<dbReference type="GO" id="GO:0005886">
    <property type="term" value="C:plasma membrane"/>
    <property type="evidence" value="ECO:0007669"/>
    <property type="project" value="TreeGrafter"/>
</dbReference>
<sequence>MPDMDGFETATLIRGRKKTRHIPIVFLTAAYKSENFKQKGFGIGAADYLTKPIDEAQLISRIQSYLRFIEQERLHNQVLSQTNLKLQQEMQHREEAQAKLEHLSHQNQTILENMAEGLFGIDLQCRTTFVNPAATHILGYQAEELIGLLQHDVIHYAIADGTPTPKHDCPICNALKKEQSCQIDNEVFWHKDGHAIPVEYNVAIIHEDDLMTGAVVTFRDISERKKNEQALKAAKEHAEYANYAKSRFLANMSHELRTPLNAIIGYSEMLGEEAEDLALDDDFSKDLQKIQHSGQHLLGLINDVLDISKIEAGKMTLDLETFNPELLIQEIIETSHPLLKQKNNHLKLEFPPQFFEIQNDSVKLKQVLLNLISNACKFTEEGQITLHISYHKSPENTTQKIYEYIEFAVQDNGIGMTEQQQKNLFQPFMQADNSTTRKYGGSGLGLAISQRFVKMMGGKIQLQSQFGQGSCFTIQLPLKVNQQQLENRIAEQKLPGHTLPQHGTVILIISPHEQNNLILQQFLDENAYASTTCSEVETGLKLACKLRADLILMDIELVSDTVIKHFKENPILEDTRLILINGQDTQAEKQDLPELAKMLPYPTTQTEVIELLQQYQLHHFSRPLVMLIEDDELSRKYTSVIFQKENWRVFSCESAQIALEHLEKRRPDLIVLDLNMPNMDGYEFLSHLHQTSINVPVIIITGEELSQEQRLRLEGQVIAIFHKGHYRTKELIAKLHNCYAHESSVET</sequence>
<comment type="subcellular location">
    <subcellularLocation>
        <location evidence="2">Membrane</location>
    </subcellularLocation>
</comment>
<proteinExistence type="predicted"/>
<evidence type="ECO:0000256" key="13">
    <source>
        <dbReference type="SAM" id="Coils"/>
    </source>
</evidence>
<keyword evidence="4 12" id="KW-0597">Phosphoprotein</keyword>
<dbReference type="PRINTS" id="PR00344">
    <property type="entry name" value="BCTRLSENSOR"/>
</dbReference>
<dbReference type="NCBIfam" id="TIGR00229">
    <property type="entry name" value="sensory_box"/>
    <property type="match status" value="1"/>
</dbReference>
<dbReference type="InterPro" id="IPR003661">
    <property type="entry name" value="HisK_dim/P_dom"/>
</dbReference>
<dbReference type="InterPro" id="IPR004358">
    <property type="entry name" value="Sig_transdc_His_kin-like_C"/>
</dbReference>
<feature type="domain" description="Response regulatory" evidence="15">
    <location>
        <begin position="624"/>
        <end position="738"/>
    </location>
</feature>
<evidence type="ECO:0000256" key="12">
    <source>
        <dbReference type="PROSITE-ProRule" id="PRU00169"/>
    </source>
</evidence>
<dbReference type="CDD" id="cd00156">
    <property type="entry name" value="REC"/>
    <property type="match status" value="1"/>
</dbReference>
<dbReference type="SUPFAM" id="SSF55874">
    <property type="entry name" value="ATPase domain of HSP90 chaperone/DNA topoisomerase II/histidine kinase"/>
    <property type="match status" value="1"/>
</dbReference>
<dbReference type="Pfam" id="PF00072">
    <property type="entry name" value="Response_reg"/>
    <property type="match status" value="2"/>
</dbReference>
<protein>
    <recommendedName>
        <fullName evidence="3">histidine kinase</fullName>
        <ecNumber evidence="3">2.7.13.3</ecNumber>
    </recommendedName>
</protein>
<dbReference type="Gene3D" id="3.30.565.10">
    <property type="entry name" value="Histidine kinase-like ATPase, C-terminal domain"/>
    <property type="match status" value="1"/>
</dbReference>
<keyword evidence="11" id="KW-0131">Cell cycle</keyword>
<dbReference type="PROSITE" id="PS50109">
    <property type="entry name" value="HIS_KIN"/>
    <property type="match status" value="1"/>
</dbReference>
<dbReference type="Pfam" id="PF00512">
    <property type="entry name" value="HisKA"/>
    <property type="match status" value="1"/>
</dbReference>
<evidence type="ECO:0000259" key="16">
    <source>
        <dbReference type="PROSITE" id="PS50112"/>
    </source>
</evidence>
<dbReference type="InterPro" id="IPR035965">
    <property type="entry name" value="PAS-like_dom_sf"/>
</dbReference>
<dbReference type="SMART" id="SM00448">
    <property type="entry name" value="REC"/>
    <property type="match status" value="1"/>
</dbReference>
<dbReference type="Pfam" id="PF02518">
    <property type="entry name" value="HATPase_c"/>
    <property type="match status" value="1"/>
</dbReference>
<name>A0A1H6F6G6_9GAMM</name>
<organism evidence="18 19">
    <name type="scientific">Candidatus Venteria ishoeyi</name>
    <dbReference type="NCBI Taxonomy" id="1899563"/>
    <lineage>
        <taxon>Bacteria</taxon>
        <taxon>Pseudomonadati</taxon>
        <taxon>Pseudomonadota</taxon>
        <taxon>Gammaproteobacteria</taxon>
        <taxon>Thiotrichales</taxon>
        <taxon>Thiotrichaceae</taxon>
        <taxon>Venteria</taxon>
    </lineage>
</organism>
<dbReference type="FunFam" id="3.30.565.10:FF:000010">
    <property type="entry name" value="Sensor histidine kinase RcsC"/>
    <property type="match status" value="1"/>
</dbReference>
<dbReference type="GO" id="GO:0005524">
    <property type="term" value="F:ATP binding"/>
    <property type="evidence" value="ECO:0007669"/>
    <property type="project" value="UniProtKB-KW"/>
</dbReference>
<dbReference type="EMBL" id="FMSV02000376">
    <property type="protein sequence ID" value="SEH05712.1"/>
    <property type="molecule type" value="Genomic_DNA"/>
</dbReference>
<evidence type="ECO:0000259" key="15">
    <source>
        <dbReference type="PROSITE" id="PS50110"/>
    </source>
</evidence>
<feature type="domain" description="Response regulatory" evidence="15">
    <location>
        <begin position="1"/>
        <end position="66"/>
    </location>
</feature>
<feature type="domain" description="Histidine kinase" evidence="14">
    <location>
        <begin position="251"/>
        <end position="480"/>
    </location>
</feature>
<dbReference type="Gene3D" id="3.40.50.2300">
    <property type="match status" value="3"/>
</dbReference>
<dbReference type="InterPro" id="IPR011006">
    <property type="entry name" value="CheY-like_superfamily"/>
</dbReference>
<dbReference type="SUPFAM" id="SSF52172">
    <property type="entry name" value="CheY-like"/>
    <property type="match status" value="3"/>
</dbReference>
<dbReference type="EC" id="2.7.13.3" evidence="3"/>
<feature type="modified residue" description="4-aspartylphosphate" evidence="12">
    <location>
        <position position="554"/>
    </location>
</feature>
<keyword evidence="7 18" id="KW-0418">Kinase</keyword>
<dbReference type="SUPFAM" id="SSF55785">
    <property type="entry name" value="PYP-like sensor domain (PAS domain)"/>
    <property type="match status" value="1"/>
</dbReference>
<keyword evidence="19" id="KW-1185">Reference proteome</keyword>
<dbReference type="InterPro" id="IPR005467">
    <property type="entry name" value="His_kinase_dom"/>
</dbReference>
<dbReference type="InterPro" id="IPR036890">
    <property type="entry name" value="HATPase_C_sf"/>
</dbReference>
<evidence type="ECO:0000313" key="19">
    <source>
        <dbReference type="Proteomes" id="UP000236724"/>
    </source>
</evidence>
<reference evidence="18 19" key="1">
    <citation type="submission" date="2016-10" db="EMBL/GenBank/DDBJ databases">
        <authorList>
            <person name="de Groot N.N."/>
        </authorList>
    </citation>
    <scope>NUCLEOTIDE SEQUENCE [LARGE SCALE GENOMIC DNA]</scope>
    <source>
        <strain evidence="18">MBHS1</strain>
    </source>
</reference>
<keyword evidence="13" id="KW-0175">Coiled coil</keyword>
<dbReference type="OrthoDB" id="9792854at2"/>
<dbReference type="Gene3D" id="1.10.287.130">
    <property type="match status" value="1"/>
</dbReference>
<evidence type="ECO:0000256" key="9">
    <source>
        <dbReference type="ARBA" id="ARBA00023012"/>
    </source>
</evidence>
<dbReference type="SMART" id="SM00387">
    <property type="entry name" value="HATPase_c"/>
    <property type="match status" value="1"/>
</dbReference>
<evidence type="ECO:0000256" key="1">
    <source>
        <dbReference type="ARBA" id="ARBA00000085"/>
    </source>
</evidence>
<evidence type="ECO:0000256" key="8">
    <source>
        <dbReference type="ARBA" id="ARBA00022840"/>
    </source>
</evidence>
<feature type="domain" description="PAS" evidence="16">
    <location>
        <begin position="110"/>
        <end position="147"/>
    </location>
</feature>
<evidence type="ECO:0000256" key="7">
    <source>
        <dbReference type="ARBA" id="ARBA00022777"/>
    </source>
</evidence>
<feature type="domain" description="PAC" evidence="17">
    <location>
        <begin position="181"/>
        <end position="233"/>
    </location>
</feature>
<dbReference type="FunFam" id="1.10.287.130:FF:000038">
    <property type="entry name" value="Sensory transduction histidine kinase"/>
    <property type="match status" value="1"/>
</dbReference>
<dbReference type="Pfam" id="PF13426">
    <property type="entry name" value="PAS_9"/>
    <property type="match status" value="1"/>
</dbReference>
<dbReference type="CDD" id="cd00130">
    <property type="entry name" value="PAS"/>
    <property type="match status" value="1"/>
</dbReference>
<dbReference type="PROSITE" id="PS50110">
    <property type="entry name" value="RESPONSE_REGULATORY"/>
    <property type="match status" value="3"/>
</dbReference>
<keyword evidence="8" id="KW-0067">ATP-binding</keyword>
<dbReference type="CDD" id="cd00082">
    <property type="entry name" value="HisKA"/>
    <property type="match status" value="1"/>
</dbReference>
<dbReference type="PROSITE" id="PS50113">
    <property type="entry name" value="PAC"/>
    <property type="match status" value="1"/>
</dbReference>